<keyword evidence="4" id="KW-0511">Multifunctional enzyme</keyword>
<dbReference type="SMART" id="SM00827">
    <property type="entry name" value="PKS_AT"/>
    <property type="match status" value="1"/>
</dbReference>
<dbReference type="Pfam" id="PF00550">
    <property type="entry name" value="PP-binding"/>
    <property type="match status" value="1"/>
</dbReference>
<evidence type="ECO:0000313" key="8">
    <source>
        <dbReference type="EMBL" id="MDC0667757.1"/>
    </source>
</evidence>
<dbReference type="InterPro" id="IPR013154">
    <property type="entry name" value="ADH-like_N"/>
</dbReference>
<dbReference type="CDD" id="cd05195">
    <property type="entry name" value="enoyl_red"/>
    <property type="match status" value="1"/>
</dbReference>
<keyword evidence="1" id="KW-0596">Phosphopantetheine</keyword>
<dbReference type="SUPFAM" id="SSF51735">
    <property type="entry name" value="NAD(P)-binding Rossmann-fold domains"/>
    <property type="match status" value="3"/>
</dbReference>
<feature type="compositionally biased region" description="Pro residues" evidence="5">
    <location>
        <begin position="749"/>
        <end position="760"/>
    </location>
</feature>
<dbReference type="InterPro" id="IPR011032">
    <property type="entry name" value="GroES-like_sf"/>
</dbReference>
<evidence type="ECO:0000256" key="3">
    <source>
        <dbReference type="ARBA" id="ARBA00022679"/>
    </source>
</evidence>
<dbReference type="InterPro" id="IPR001227">
    <property type="entry name" value="Ac_transferase_dom_sf"/>
</dbReference>
<dbReference type="InterPro" id="IPR006162">
    <property type="entry name" value="Ppantetheine_attach_site"/>
</dbReference>
<dbReference type="CDD" id="cd00833">
    <property type="entry name" value="PKS"/>
    <property type="match status" value="1"/>
</dbReference>
<dbReference type="InterPro" id="IPR018201">
    <property type="entry name" value="Ketoacyl_synth_AS"/>
</dbReference>
<feature type="compositionally biased region" description="Polar residues" evidence="5">
    <location>
        <begin position="1650"/>
        <end position="1659"/>
    </location>
</feature>
<dbReference type="InterPro" id="IPR032821">
    <property type="entry name" value="PKS_assoc"/>
</dbReference>
<dbReference type="PROSITE" id="PS50075">
    <property type="entry name" value="CARRIER"/>
    <property type="match status" value="1"/>
</dbReference>
<dbReference type="Pfam" id="PF00698">
    <property type="entry name" value="Acyl_transf_1"/>
    <property type="match status" value="1"/>
</dbReference>
<dbReference type="InterPro" id="IPR020843">
    <property type="entry name" value="ER"/>
</dbReference>
<dbReference type="PROSITE" id="PS00606">
    <property type="entry name" value="KS3_1"/>
    <property type="match status" value="1"/>
</dbReference>
<accession>A0ABT5B0Y3</accession>
<evidence type="ECO:0000256" key="1">
    <source>
        <dbReference type="ARBA" id="ARBA00022450"/>
    </source>
</evidence>
<feature type="domain" description="Carrier" evidence="6">
    <location>
        <begin position="1546"/>
        <end position="1623"/>
    </location>
</feature>
<dbReference type="InterPro" id="IPR050091">
    <property type="entry name" value="PKS_NRPS_Biosynth_Enz"/>
</dbReference>
<dbReference type="Pfam" id="PF16197">
    <property type="entry name" value="KAsynt_C_assoc"/>
    <property type="match status" value="1"/>
</dbReference>
<dbReference type="InterPro" id="IPR016035">
    <property type="entry name" value="Acyl_Trfase/lysoPLipase"/>
</dbReference>
<dbReference type="Gene3D" id="3.40.366.10">
    <property type="entry name" value="Malonyl-Coenzyme A Acyl Carrier Protein, domain 2"/>
    <property type="match status" value="2"/>
</dbReference>
<dbReference type="SUPFAM" id="SSF53901">
    <property type="entry name" value="Thiolase-like"/>
    <property type="match status" value="1"/>
</dbReference>
<dbReference type="InterPro" id="IPR020841">
    <property type="entry name" value="PKS_Beta-ketoAc_synthase_dom"/>
</dbReference>
<dbReference type="Gene3D" id="1.10.1200.10">
    <property type="entry name" value="ACP-like"/>
    <property type="match status" value="1"/>
</dbReference>
<evidence type="ECO:0000256" key="4">
    <source>
        <dbReference type="ARBA" id="ARBA00023268"/>
    </source>
</evidence>
<dbReference type="InterPro" id="IPR057326">
    <property type="entry name" value="KR_dom"/>
</dbReference>
<keyword evidence="3" id="KW-0808">Transferase</keyword>
<dbReference type="InterPro" id="IPR014030">
    <property type="entry name" value="Ketoacyl_synth_N"/>
</dbReference>
<evidence type="ECO:0000256" key="2">
    <source>
        <dbReference type="ARBA" id="ARBA00022553"/>
    </source>
</evidence>
<gene>
    <name evidence="8" type="ORF">POL58_08415</name>
</gene>
<dbReference type="InterPro" id="IPR036291">
    <property type="entry name" value="NAD(P)-bd_dom_sf"/>
</dbReference>
<dbReference type="RefSeq" id="WP_271996099.1">
    <property type="nucleotide sequence ID" value="NZ_JAQNDN010000002.1"/>
</dbReference>
<dbReference type="InterPro" id="IPR016039">
    <property type="entry name" value="Thiolase-like"/>
</dbReference>
<dbReference type="InterPro" id="IPR014031">
    <property type="entry name" value="Ketoacyl_synth_C"/>
</dbReference>
<dbReference type="InterPro" id="IPR013968">
    <property type="entry name" value="PKS_KR"/>
</dbReference>
<sequence>MTASTDPMRQLLEQATRELRRLRAENERLAARGGPIAVVGIGCRFPGGADDPDAFWRLLEERVDAVREVPPGRWPLDPDAPRGARWAGLLDVPLSDFDGEFFSISPREAASLDPQQRLLLEVAWESLEDAGIAPARLAGTSGGVFVGLANLDYRERVDAAPPDVYAATGNLHSTAAGRLSYFLDLHGPSLAVDTACSSSLVAVHLAIRSLQRGECDLALAGGVQLLLSPRTTDKVATTLGLAPDGRCRAFDARAQGFVRAEGCGVVVLRRFADALRDGDPIRAVLRGSAVNHNGHTLGLTAPSPRAQELLLRAALADAGLAPEQIHCIEAMGAGSPLGDAIEIEALQAVYGAPRPDGTTCIVGSLKTNLGHMEAASGVAGLIKLVLALERETIPAQLHLDTPNPRLRLASSAVRLATSPEAWPRGHVPRYAGVSAFGIGGTNAHVLIEEAPVARISPTADHGRPVLLPLSARSPGALAALLARHRERLLASTRPSLPDLAHALAVARNHEPWRCALVGRTPADLLAAIDCVVLPIRPARDRPRLVFVCRDDLAPLDLAAFTDEPAFRDTLRACESVLARPLGPADLATTWAVQLALAAVFRSWGVEPDVLVGHGTGALAAAHLAGALDLAESARLVLAHISNAAAPITIPASPTNLPLHIIPSHDLRDRLAALAGDDVVVLVLGPDLALPFTCIPALADPCDPALALRRALAALYLAGHPVTWERPDPGRLRVRLPTYPWQRERAWIDPAPPSAPSPTPSAPLAADASPSPPRALDHHLRDLVWRPLAPLAAPITARTIALLGEHHDDITALARALTSLGADVTLHNLDDHRFAATDAIVVHLASTVAQMPASLATRLCHRLWALIRAVVQRGDRDPPRLVFLTRGAIDGTRLDHAPVWGLARSLAHEHSELRPRLVDLDPDQPIPLDLLARELLAPDDADQLALRLVDGAVQRLGARLVDADPTPRTTPASSRAFRLEQDRPGILAGLVLRAHPRSAPPAGSVEVAVEFAGLNFLDVLRALAALPADDVPLGAECVGRVVALGDGVDDLELGDRVIALADGALGTHVHVTRARLVRLPADLDPAAAATLPIASLTAWQALHHVARLQAGERVLIHAAAGGVGQAAVQIALARGAIVFATAGTETKRSMLRAQGVHHVASSRDRGFVDLVRAATDGEGVDVVLNSLAGDLLDASLELLRPDGRFIEIGKRDYHDDRRVGLAPFLRRLTWSLVDLRGLLPEPARIAPLLAEVTALWTTGALRPLPHRIVPIGDVGQAFAAMARGEHTGKLVLDLRHPADVAIAPARTPSLHDGLVLLTGHDLLTLRLAQWLADHGATRFALLADDLAAQDLDLALAPLRARARVDLLSPAPDLATALARLDLPLAAVLHPLAPARTASLVATTPEQQAELLAAGIDRAWELHRLAPDLLVFSTDVDATLGAAGHTAHAAAGAFLAALARQRDAQGRRTLCIEWGASGDAALALDDAVALFAELLARGAVHTTAMRFHPRRYRESHLAVARAPLLADLRDHADDRRLRSRLAAAPVDPRRDLLQTHLREQIAAVLRRPLDRLGLDDPLQQAGLDSLMTLELRNRLEASLDLALSPTVLWRHSTIRALTQHLLTHIADAPASDSPTSAARSESAAITSDDRSPSQTLLTTASRTDDLSSPASDASAPSQAADASASSQAADASASSQASDAPSTSRATDSPAPSRASDASASSQASDAPSTSRASDSSVPDEAAGIARFLADLAALAAAHPDPRNDR</sequence>
<proteinExistence type="predicted"/>
<organism evidence="8 9">
    <name type="scientific">Nannocystis radixulma</name>
    <dbReference type="NCBI Taxonomy" id="2995305"/>
    <lineage>
        <taxon>Bacteria</taxon>
        <taxon>Pseudomonadati</taxon>
        <taxon>Myxococcota</taxon>
        <taxon>Polyangia</taxon>
        <taxon>Nannocystales</taxon>
        <taxon>Nannocystaceae</taxon>
        <taxon>Nannocystis</taxon>
    </lineage>
</organism>
<dbReference type="SUPFAM" id="SSF50129">
    <property type="entry name" value="GroES-like"/>
    <property type="match status" value="1"/>
</dbReference>
<dbReference type="Gene3D" id="3.40.50.720">
    <property type="entry name" value="NAD(P)-binding Rossmann-like Domain"/>
    <property type="match status" value="3"/>
</dbReference>
<evidence type="ECO:0000313" key="9">
    <source>
        <dbReference type="Proteomes" id="UP001217838"/>
    </source>
</evidence>
<keyword evidence="9" id="KW-1185">Reference proteome</keyword>
<dbReference type="Pfam" id="PF00109">
    <property type="entry name" value="ketoacyl-synt"/>
    <property type="match status" value="1"/>
</dbReference>
<comment type="caution">
    <text evidence="8">The sequence shown here is derived from an EMBL/GenBank/DDBJ whole genome shotgun (WGS) entry which is preliminary data.</text>
</comment>
<dbReference type="Pfam" id="PF13602">
    <property type="entry name" value="ADH_zinc_N_2"/>
    <property type="match status" value="1"/>
</dbReference>
<dbReference type="InterPro" id="IPR020806">
    <property type="entry name" value="PKS_PP-bd"/>
</dbReference>
<dbReference type="PANTHER" id="PTHR43775:SF37">
    <property type="entry name" value="SI:DKEY-61P9.11"/>
    <property type="match status" value="1"/>
</dbReference>
<dbReference type="SUPFAM" id="SSF47336">
    <property type="entry name" value="ACP-like"/>
    <property type="match status" value="1"/>
</dbReference>
<dbReference type="PROSITE" id="PS52004">
    <property type="entry name" value="KS3_2"/>
    <property type="match status" value="1"/>
</dbReference>
<dbReference type="SMART" id="SM00823">
    <property type="entry name" value="PKS_PP"/>
    <property type="match status" value="1"/>
</dbReference>
<reference evidence="8 9" key="1">
    <citation type="submission" date="2022-11" db="EMBL/GenBank/DDBJ databases">
        <title>Minimal conservation of predation-associated metabolite biosynthetic gene clusters underscores biosynthetic potential of Myxococcota including descriptions for ten novel species: Archangium lansinium sp. nov., Myxococcus landrumus sp. nov., Nannocystis bai.</title>
        <authorList>
            <person name="Ahearne A."/>
            <person name="Stevens C."/>
            <person name="Dowd S."/>
        </authorList>
    </citation>
    <scope>NUCLEOTIDE SEQUENCE [LARGE SCALE GENOMIC DNA]</scope>
    <source>
        <strain evidence="8 9">NCELM</strain>
    </source>
</reference>
<dbReference type="PANTHER" id="PTHR43775">
    <property type="entry name" value="FATTY ACID SYNTHASE"/>
    <property type="match status" value="1"/>
</dbReference>
<dbReference type="SMART" id="SM01294">
    <property type="entry name" value="PKS_PP_betabranch"/>
    <property type="match status" value="1"/>
</dbReference>
<name>A0ABT5B0Y3_9BACT</name>
<dbReference type="Pfam" id="PF08240">
    <property type="entry name" value="ADH_N"/>
    <property type="match status" value="1"/>
</dbReference>
<dbReference type="PROSITE" id="PS00012">
    <property type="entry name" value="PHOSPHOPANTETHEINE"/>
    <property type="match status" value="1"/>
</dbReference>
<protein>
    <submittedName>
        <fullName evidence="8">Beta-ketoacyl synthase N-terminal-like domain-containing protein</fullName>
    </submittedName>
</protein>
<dbReference type="Proteomes" id="UP001217838">
    <property type="component" value="Unassembled WGS sequence"/>
</dbReference>
<dbReference type="Gene3D" id="3.40.47.10">
    <property type="match status" value="1"/>
</dbReference>
<dbReference type="SMART" id="SM00822">
    <property type="entry name" value="PKS_KR"/>
    <property type="match status" value="1"/>
</dbReference>
<dbReference type="InterPro" id="IPR014043">
    <property type="entry name" value="Acyl_transferase_dom"/>
</dbReference>
<evidence type="ECO:0000259" key="7">
    <source>
        <dbReference type="PROSITE" id="PS52004"/>
    </source>
</evidence>
<dbReference type="Gene3D" id="3.90.180.10">
    <property type="entry name" value="Medium-chain alcohol dehydrogenases, catalytic domain"/>
    <property type="match status" value="1"/>
</dbReference>
<dbReference type="EMBL" id="JAQNDN010000002">
    <property type="protein sequence ID" value="MDC0667757.1"/>
    <property type="molecule type" value="Genomic_DNA"/>
</dbReference>
<dbReference type="Pfam" id="PF02801">
    <property type="entry name" value="Ketoacyl-synt_C"/>
    <property type="match status" value="1"/>
</dbReference>
<feature type="domain" description="Ketosynthase family 3 (KS3)" evidence="7">
    <location>
        <begin position="33"/>
        <end position="449"/>
    </location>
</feature>
<dbReference type="SMART" id="SM00829">
    <property type="entry name" value="PKS_ER"/>
    <property type="match status" value="1"/>
</dbReference>
<feature type="compositionally biased region" description="Low complexity" evidence="5">
    <location>
        <begin position="1626"/>
        <end position="1638"/>
    </location>
</feature>
<evidence type="ECO:0000259" key="6">
    <source>
        <dbReference type="PROSITE" id="PS50075"/>
    </source>
</evidence>
<dbReference type="SUPFAM" id="SSF52151">
    <property type="entry name" value="FabD/lysophospholipase-like"/>
    <property type="match status" value="1"/>
</dbReference>
<feature type="region of interest" description="Disordered" evidence="5">
    <location>
        <begin position="746"/>
        <end position="774"/>
    </location>
</feature>
<feature type="region of interest" description="Disordered" evidence="5">
    <location>
        <begin position="1626"/>
        <end position="1737"/>
    </location>
</feature>
<dbReference type="Gene3D" id="3.30.70.3290">
    <property type="match status" value="1"/>
</dbReference>
<evidence type="ECO:0000256" key="5">
    <source>
        <dbReference type="SAM" id="MobiDB-lite"/>
    </source>
</evidence>
<dbReference type="InterPro" id="IPR036736">
    <property type="entry name" value="ACP-like_sf"/>
</dbReference>
<dbReference type="InterPro" id="IPR009081">
    <property type="entry name" value="PP-bd_ACP"/>
</dbReference>
<dbReference type="Pfam" id="PF08659">
    <property type="entry name" value="KR"/>
    <property type="match status" value="1"/>
</dbReference>
<keyword evidence="2" id="KW-0597">Phosphoprotein</keyword>
<feature type="compositionally biased region" description="Low complexity" evidence="5">
    <location>
        <begin position="1665"/>
        <end position="1730"/>
    </location>
</feature>
<dbReference type="SMART" id="SM00825">
    <property type="entry name" value="PKS_KS"/>
    <property type="match status" value="1"/>
</dbReference>